<feature type="chain" id="PRO_5006840597" description="histidine kinase" evidence="10">
    <location>
        <begin position="24"/>
        <end position="645"/>
    </location>
</feature>
<dbReference type="GO" id="GO:0000155">
    <property type="term" value="F:phosphorelay sensor kinase activity"/>
    <property type="evidence" value="ECO:0007669"/>
    <property type="project" value="InterPro"/>
</dbReference>
<evidence type="ECO:0000256" key="3">
    <source>
        <dbReference type="ARBA" id="ARBA00022553"/>
    </source>
</evidence>
<feature type="transmembrane region" description="Helical" evidence="9">
    <location>
        <begin position="229"/>
        <end position="244"/>
    </location>
</feature>
<evidence type="ECO:0000256" key="4">
    <source>
        <dbReference type="ARBA" id="ARBA00022679"/>
    </source>
</evidence>
<dbReference type="InterPro" id="IPR036890">
    <property type="entry name" value="HATPase_C_sf"/>
</dbReference>
<keyword evidence="5" id="KW-0547">Nucleotide-binding</keyword>
<feature type="domain" description="Histidine kinase" evidence="11">
    <location>
        <begin position="561"/>
        <end position="645"/>
    </location>
</feature>
<evidence type="ECO:0000256" key="9">
    <source>
        <dbReference type="SAM" id="Phobius"/>
    </source>
</evidence>
<reference evidence="12 13" key="1">
    <citation type="submission" date="2015-12" db="EMBL/GenBank/DDBJ databases">
        <authorList>
            <person name="Shamseldin A."/>
            <person name="Moawad H."/>
            <person name="Abd El-Rahim W.M."/>
            <person name="Sadowsky M.J."/>
        </authorList>
    </citation>
    <scope>NUCLEOTIDE SEQUENCE [LARGE SCALE GENOMIC DNA]</scope>
    <source>
        <strain evidence="12 13">DG5B</strain>
    </source>
</reference>
<dbReference type="Gene3D" id="3.30.565.10">
    <property type="entry name" value="Histidine kinase-like ATPase, C-terminal domain"/>
    <property type="match status" value="1"/>
</dbReference>
<keyword evidence="13" id="KW-1185">Reference proteome</keyword>
<dbReference type="CDD" id="cd16917">
    <property type="entry name" value="HATPase_UhpB-NarQ-NarX-like"/>
    <property type="match status" value="1"/>
</dbReference>
<dbReference type="InterPro" id="IPR011623">
    <property type="entry name" value="7TMR_DISM_rcpt_extracell_dom1"/>
</dbReference>
<evidence type="ECO:0000256" key="8">
    <source>
        <dbReference type="ARBA" id="ARBA00023012"/>
    </source>
</evidence>
<dbReference type="Pfam" id="PF07695">
    <property type="entry name" value="7TMR-DISM_7TM"/>
    <property type="match status" value="1"/>
</dbReference>
<dbReference type="Pfam" id="PF07696">
    <property type="entry name" value="7TMR-DISMED2"/>
    <property type="match status" value="1"/>
</dbReference>
<protein>
    <recommendedName>
        <fullName evidence="2">histidine kinase</fullName>
        <ecNumber evidence="2">2.7.13.3</ecNumber>
    </recommendedName>
</protein>
<dbReference type="AlphaFoldDB" id="A0A0U3JXB4"/>
<dbReference type="SMART" id="SM00387">
    <property type="entry name" value="HATPase_c"/>
    <property type="match status" value="1"/>
</dbReference>
<dbReference type="GO" id="GO:0005524">
    <property type="term" value="F:ATP binding"/>
    <property type="evidence" value="ECO:0007669"/>
    <property type="project" value="UniProtKB-KW"/>
</dbReference>
<dbReference type="PANTHER" id="PTHR24421">
    <property type="entry name" value="NITRATE/NITRITE SENSOR PROTEIN NARX-RELATED"/>
    <property type="match status" value="1"/>
</dbReference>
<feature type="transmembrane region" description="Helical" evidence="9">
    <location>
        <begin position="297"/>
        <end position="316"/>
    </location>
</feature>
<dbReference type="Gene3D" id="1.20.5.1930">
    <property type="match status" value="1"/>
</dbReference>
<evidence type="ECO:0000256" key="6">
    <source>
        <dbReference type="ARBA" id="ARBA00022777"/>
    </source>
</evidence>
<dbReference type="InterPro" id="IPR005467">
    <property type="entry name" value="His_kinase_dom"/>
</dbReference>
<feature type="transmembrane region" description="Helical" evidence="9">
    <location>
        <begin position="396"/>
        <end position="416"/>
    </location>
</feature>
<keyword evidence="9" id="KW-1133">Transmembrane helix</keyword>
<evidence type="ECO:0000256" key="10">
    <source>
        <dbReference type="SAM" id="SignalP"/>
    </source>
</evidence>
<feature type="transmembrane region" description="Helical" evidence="9">
    <location>
        <begin position="362"/>
        <end position="381"/>
    </location>
</feature>
<dbReference type="Pfam" id="PF02518">
    <property type="entry name" value="HATPase_c"/>
    <property type="match status" value="1"/>
</dbReference>
<name>A0A0U3JXB4_9BACT</name>
<dbReference type="Proteomes" id="UP000059542">
    <property type="component" value="Chromosome"/>
</dbReference>
<dbReference type="EC" id="2.7.13.3" evidence="2"/>
<sequence length="645" mass="72828">MRVHFFTVLMLGCWLWGAGAVQAADAPHSLRDTLLLKDPKGVHISEAYRYYTEPFGVPASPEQAEAQWRAGKFRPGPWHKTLNLGIMHRRVWMRLPVRNTEPQRLRFLWSIFNFTDSAALYCRRQGETTFTRLGAASSWVPATERLFPARSLSFPFTLNPGEAAVLYLRADVHTGGVYLPTYIETAEHFLSWEMHFPFERHWVWLLGFYLGSALFNLVLFAFLRDRIHLWYGAYVVCVTLFLMMEDGLDAMLLPAGLYRLIWSVGQYNFIVLAGAAGIRIMQLFLRLRSGWRGLYRAGNWLAGSAVAFVAVYAVLFPWAVKHNLGLVEVLNGARELLVLLVFGYGWVTLLTVLIGRRRRRLAAYYALTYFFFFTGYAVFWLNHLGLTSYNPVYPNTLAWGLFVELLVLSALLTGRFRHTLRQNARLRIQELQQRNEVGRRLIAAQDAEREQLARELHDAMGPNLAALHMAWQSEAVREALAAAPKARSIGQLTEEILGQLYEQVRQLSHALLPAEPGTNRLTRSVASLCEALNLNGTPRVITHFDAGIDQLPQAVQSAAYRIVAELVNNAVRHAQAQQVEVQLRLHPEVLELCVEDDGRGFGRGEDAPITGIGLRGVRTRTAYLGGTVNIESPGSGTRVVVRLPY</sequence>
<dbReference type="KEGG" id="hyg:AUC43_08370"/>
<comment type="catalytic activity">
    <reaction evidence="1">
        <text>ATP + protein L-histidine = ADP + protein N-phospho-L-histidine.</text>
        <dbReference type="EC" id="2.7.13.3"/>
    </reaction>
</comment>
<dbReference type="SUPFAM" id="SSF55874">
    <property type="entry name" value="ATPase domain of HSP90 chaperone/DNA topoisomerase II/histidine kinase"/>
    <property type="match status" value="1"/>
</dbReference>
<dbReference type="STRING" id="1411621.AUC43_08370"/>
<keyword evidence="9" id="KW-0812">Transmembrane</keyword>
<dbReference type="OrthoDB" id="9760839at2"/>
<keyword evidence="4" id="KW-0808">Transferase</keyword>
<organism evidence="12 13">
    <name type="scientific">Hymenobacter sedentarius</name>
    <dbReference type="NCBI Taxonomy" id="1411621"/>
    <lineage>
        <taxon>Bacteria</taxon>
        <taxon>Pseudomonadati</taxon>
        <taxon>Bacteroidota</taxon>
        <taxon>Cytophagia</taxon>
        <taxon>Cytophagales</taxon>
        <taxon>Hymenobacteraceae</taxon>
        <taxon>Hymenobacter</taxon>
    </lineage>
</organism>
<gene>
    <name evidence="12" type="ORF">AUC43_08370</name>
</gene>
<keyword evidence="9" id="KW-0472">Membrane</keyword>
<dbReference type="RefSeq" id="WP_068191849.1">
    <property type="nucleotide sequence ID" value="NZ_CP013909.1"/>
</dbReference>
<evidence type="ECO:0000256" key="7">
    <source>
        <dbReference type="ARBA" id="ARBA00022840"/>
    </source>
</evidence>
<keyword evidence="8" id="KW-0902">Two-component regulatory system</keyword>
<keyword evidence="6" id="KW-0418">Kinase</keyword>
<proteinExistence type="predicted"/>
<dbReference type="InterPro" id="IPR011622">
    <property type="entry name" value="7TMR_DISM_rcpt_extracell_dom2"/>
</dbReference>
<feature type="signal peptide" evidence="10">
    <location>
        <begin position="1"/>
        <end position="23"/>
    </location>
</feature>
<dbReference type="Pfam" id="PF07730">
    <property type="entry name" value="HisKA_3"/>
    <property type="match status" value="1"/>
</dbReference>
<feature type="transmembrane region" description="Helical" evidence="9">
    <location>
        <begin position="202"/>
        <end position="222"/>
    </location>
</feature>
<dbReference type="InterPro" id="IPR050482">
    <property type="entry name" value="Sensor_HK_TwoCompSys"/>
</dbReference>
<keyword evidence="10" id="KW-0732">Signal</keyword>
<keyword evidence="3" id="KW-0597">Phosphoprotein</keyword>
<dbReference type="InterPro" id="IPR003594">
    <property type="entry name" value="HATPase_dom"/>
</dbReference>
<evidence type="ECO:0000256" key="2">
    <source>
        <dbReference type="ARBA" id="ARBA00012438"/>
    </source>
</evidence>
<evidence type="ECO:0000313" key="13">
    <source>
        <dbReference type="Proteomes" id="UP000059542"/>
    </source>
</evidence>
<accession>A0A0U3JXB4</accession>
<dbReference type="GO" id="GO:0016020">
    <property type="term" value="C:membrane"/>
    <property type="evidence" value="ECO:0007669"/>
    <property type="project" value="InterPro"/>
</dbReference>
<evidence type="ECO:0000313" key="12">
    <source>
        <dbReference type="EMBL" id="ALW85103.1"/>
    </source>
</evidence>
<dbReference type="Gene3D" id="2.60.40.2380">
    <property type="match status" value="1"/>
</dbReference>
<dbReference type="PROSITE" id="PS50109">
    <property type="entry name" value="HIS_KIN"/>
    <property type="match status" value="1"/>
</dbReference>
<dbReference type="GO" id="GO:0046983">
    <property type="term" value="F:protein dimerization activity"/>
    <property type="evidence" value="ECO:0007669"/>
    <property type="project" value="InterPro"/>
</dbReference>
<evidence type="ECO:0000259" key="11">
    <source>
        <dbReference type="PROSITE" id="PS50109"/>
    </source>
</evidence>
<feature type="transmembrane region" description="Helical" evidence="9">
    <location>
        <begin position="264"/>
        <end position="285"/>
    </location>
</feature>
<feature type="transmembrane region" description="Helical" evidence="9">
    <location>
        <begin position="336"/>
        <end position="355"/>
    </location>
</feature>
<dbReference type="InterPro" id="IPR011712">
    <property type="entry name" value="Sig_transdc_His_kin_sub3_dim/P"/>
</dbReference>
<dbReference type="EMBL" id="CP013909">
    <property type="protein sequence ID" value="ALW85103.1"/>
    <property type="molecule type" value="Genomic_DNA"/>
</dbReference>
<evidence type="ECO:0000256" key="5">
    <source>
        <dbReference type="ARBA" id="ARBA00022741"/>
    </source>
</evidence>
<evidence type="ECO:0000256" key="1">
    <source>
        <dbReference type="ARBA" id="ARBA00000085"/>
    </source>
</evidence>
<dbReference type="PANTHER" id="PTHR24421:SF10">
    <property type="entry name" value="NITRATE_NITRITE SENSOR PROTEIN NARQ"/>
    <property type="match status" value="1"/>
</dbReference>
<keyword evidence="7" id="KW-0067">ATP-binding</keyword>